<gene>
    <name evidence="3" type="ORF">POL25_29885</name>
</gene>
<proteinExistence type="predicted"/>
<dbReference type="Proteomes" id="UP001221686">
    <property type="component" value="Unassembled WGS sequence"/>
</dbReference>
<accession>A0ABT5E5M6</accession>
<reference evidence="3 4" key="1">
    <citation type="submission" date="2022-11" db="EMBL/GenBank/DDBJ databases">
        <title>Minimal conservation of predation-associated metabolite biosynthetic gene clusters underscores biosynthetic potential of Myxococcota including descriptions for ten novel species: Archangium lansinium sp. nov., Myxococcus landrumus sp. nov., Nannocystis bai.</title>
        <authorList>
            <person name="Ahearne A."/>
            <person name="Stevens C."/>
            <person name="Dowd S."/>
        </authorList>
    </citation>
    <scope>NUCLEOTIDE SEQUENCE [LARGE SCALE GENOMIC DNA]</scope>
    <source>
        <strain evidence="3 4">BB15-2</strain>
    </source>
</reference>
<organism evidence="3 4">
    <name type="scientific">Nannocystis bainbridge</name>
    <dbReference type="NCBI Taxonomy" id="2995303"/>
    <lineage>
        <taxon>Bacteria</taxon>
        <taxon>Pseudomonadati</taxon>
        <taxon>Myxococcota</taxon>
        <taxon>Polyangia</taxon>
        <taxon>Nannocystales</taxon>
        <taxon>Nannocystaceae</taxon>
        <taxon>Nannocystis</taxon>
    </lineage>
</organism>
<sequence>MTNARRLLPLLLLPLVIAPACDEDPDTDPNFGEPLPEDVFEFRGWGYSGSTVQLNTNILNGASIDTVRFGFPSNYGAQVAWIYSAALQEFLDIETVTVIDGGVQGHTETGTFASTLSFDGSIWYFAGAGVDAYAVLEDVRYASEVGLAHEGSKLMTNLDPNRFVYKWTAPNAPAAGTRVDPKTGWGGTFDGLHTCATDDKGGVWSVMYRGMLVDEATGDVTSASWAPQQYAYIACLSGRIGKTSLWGYAPDNPSANRPDLTLAEFEGAHRMVGAEYCGDGRSYTRPGEAVTLRDKWSINQHQGEATSEEAVWTVNGAFCLGTPRWEAYSSASSVVCNNGKVIPTCTTAPAAANAYNGNSTAKWWARNAFFPD</sequence>
<comment type="caution">
    <text evidence="3">The sequence shown here is derived from an EMBL/GenBank/DDBJ whole genome shotgun (WGS) entry which is preliminary data.</text>
</comment>
<feature type="signal peptide" evidence="1">
    <location>
        <begin position="1"/>
        <end position="22"/>
    </location>
</feature>
<evidence type="ECO:0000259" key="2">
    <source>
        <dbReference type="Pfam" id="PF20032"/>
    </source>
</evidence>
<keyword evidence="4" id="KW-1185">Reference proteome</keyword>
<dbReference type="InterPro" id="IPR045426">
    <property type="entry name" value="ADYC"/>
</dbReference>
<feature type="chain" id="PRO_5046154647" evidence="1">
    <location>
        <begin position="23"/>
        <end position="372"/>
    </location>
</feature>
<dbReference type="EMBL" id="JAQNDL010000003">
    <property type="protein sequence ID" value="MDC0721154.1"/>
    <property type="molecule type" value="Genomic_DNA"/>
</dbReference>
<feature type="domain" description="ADYC" evidence="2">
    <location>
        <begin position="193"/>
        <end position="325"/>
    </location>
</feature>
<protein>
    <submittedName>
        <fullName evidence="3">ADYC domain-containing protein</fullName>
    </submittedName>
</protein>
<keyword evidence="1" id="KW-0732">Signal</keyword>
<evidence type="ECO:0000313" key="3">
    <source>
        <dbReference type="EMBL" id="MDC0721154.1"/>
    </source>
</evidence>
<evidence type="ECO:0000313" key="4">
    <source>
        <dbReference type="Proteomes" id="UP001221686"/>
    </source>
</evidence>
<name>A0ABT5E5M6_9BACT</name>
<evidence type="ECO:0000256" key="1">
    <source>
        <dbReference type="SAM" id="SignalP"/>
    </source>
</evidence>
<dbReference type="RefSeq" id="WP_272089654.1">
    <property type="nucleotide sequence ID" value="NZ_JAQNDL010000003.1"/>
</dbReference>
<dbReference type="Pfam" id="PF20032">
    <property type="entry name" value="ADYC"/>
    <property type="match status" value="1"/>
</dbReference>